<dbReference type="PATRIC" id="fig|1423745.4.peg.1311"/>
<dbReference type="InterPro" id="IPR011032">
    <property type="entry name" value="GroES-like_sf"/>
</dbReference>
<dbReference type="STRING" id="1423745.GCA_001311215_00707"/>
<dbReference type="AlphaFoldDB" id="A0A0R2CFS7"/>
<dbReference type="InterPro" id="IPR020843">
    <property type="entry name" value="ER"/>
</dbReference>
<gene>
    <name evidence="2" type="ORF">FC87_GL001245</name>
</gene>
<dbReference type="PANTHER" id="PTHR11695:SF294">
    <property type="entry name" value="RETICULON-4-INTERACTING PROTEIN 1, MITOCHONDRIAL"/>
    <property type="match status" value="1"/>
</dbReference>
<dbReference type="Pfam" id="PF08240">
    <property type="entry name" value="ADH_N"/>
    <property type="match status" value="1"/>
</dbReference>
<accession>A0A0R2CFS7</accession>
<reference evidence="2 3" key="1">
    <citation type="journal article" date="2015" name="Genome Announc.">
        <title>Expanding the biotechnology potential of lactobacilli through comparative genomics of 213 strains and associated genera.</title>
        <authorList>
            <person name="Sun Z."/>
            <person name="Harris H.M."/>
            <person name="McCann A."/>
            <person name="Guo C."/>
            <person name="Argimon S."/>
            <person name="Zhang W."/>
            <person name="Yang X."/>
            <person name="Jeffery I.B."/>
            <person name="Cooney J.C."/>
            <person name="Kagawa T.F."/>
            <person name="Liu W."/>
            <person name="Song Y."/>
            <person name="Salvetti E."/>
            <person name="Wrobel A."/>
            <person name="Rasinkangas P."/>
            <person name="Parkhill J."/>
            <person name="Rea M.C."/>
            <person name="O'Sullivan O."/>
            <person name="Ritari J."/>
            <person name="Douillard F.P."/>
            <person name="Paul Ross R."/>
            <person name="Yang R."/>
            <person name="Briner A.E."/>
            <person name="Felis G.E."/>
            <person name="de Vos W.M."/>
            <person name="Barrangou R."/>
            <person name="Klaenhammer T.R."/>
            <person name="Caufield P.W."/>
            <person name="Cui Y."/>
            <person name="Zhang H."/>
            <person name="O'Toole P.W."/>
        </authorList>
    </citation>
    <scope>NUCLEOTIDE SEQUENCE [LARGE SCALE GENOMIC DNA]</scope>
    <source>
        <strain evidence="2 3">DSM 22689</strain>
    </source>
</reference>
<dbReference type="InterPro" id="IPR036291">
    <property type="entry name" value="NAD(P)-bd_dom_sf"/>
</dbReference>
<dbReference type="SMART" id="SM00829">
    <property type="entry name" value="PKS_ER"/>
    <property type="match status" value="1"/>
</dbReference>
<evidence type="ECO:0000259" key="1">
    <source>
        <dbReference type="SMART" id="SM00829"/>
    </source>
</evidence>
<dbReference type="GO" id="GO:0016491">
    <property type="term" value="F:oxidoreductase activity"/>
    <property type="evidence" value="ECO:0007669"/>
    <property type="project" value="InterPro"/>
</dbReference>
<evidence type="ECO:0000313" key="2">
    <source>
        <dbReference type="EMBL" id="KRM90559.1"/>
    </source>
</evidence>
<name>A0A0R2CFS7_9LACO</name>
<comment type="caution">
    <text evidence="2">The sequence shown here is derived from an EMBL/GenBank/DDBJ whole genome shotgun (WGS) entry which is preliminary data.</text>
</comment>
<dbReference type="Proteomes" id="UP000051586">
    <property type="component" value="Unassembled WGS sequence"/>
</dbReference>
<dbReference type="Pfam" id="PF13602">
    <property type="entry name" value="ADH_zinc_N_2"/>
    <property type="match status" value="1"/>
</dbReference>
<sequence length="339" mass="36657">MMEISTKMQAYQFKSYQGPAAFATVATPQPAADELLVAVMAVGLNPVDYKIQAGKMKPLMKAKLPLTMGNEFAGTVVAVGKQVTGIAVGDRVYGRPDHQHAGTLAEYLTVPATQVAKIPEKLSFTEAAALPLTGLTSYQVLHDVANLQPQERVLIQAGAGGIGVLAIQMAKRMGAFVATTASAENADFLRQLGADQVIDYRKTDFSQVLHDYDLVFDTLGGRALQDSFQILRPGGQVISISGVPTAALAESQQLGILKELMFAAASYPLQRRARAKQTKYQFLLMHPSGSQLKIISDWVTHDELHPVIAKVFPWEETGAAYDQLKAGHVRGKLIVQVQK</sequence>
<proteinExistence type="predicted"/>
<dbReference type="SUPFAM" id="SSF51735">
    <property type="entry name" value="NAD(P)-binding Rossmann-fold domains"/>
    <property type="match status" value="1"/>
</dbReference>
<dbReference type="PANTHER" id="PTHR11695">
    <property type="entry name" value="ALCOHOL DEHYDROGENASE RELATED"/>
    <property type="match status" value="1"/>
</dbReference>
<evidence type="ECO:0000313" key="3">
    <source>
        <dbReference type="Proteomes" id="UP000051586"/>
    </source>
</evidence>
<protein>
    <submittedName>
        <fullName evidence="2">Alcohol dehydrogenase, zinc-containing</fullName>
    </submittedName>
</protein>
<organism evidence="2 3">
    <name type="scientific">Fructilactobacillus florum DSM 22689 = JCM 16035</name>
    <dbReference type="NCBI Taxonomy" id="1423745"/>
    <lineage>
        <taxon>Bacteria</taxon>
        <taxon>Bacillati</taxon>
        <taxon>Bacillota</taxon>
        <taxon>Bacilli</taxon>
        <taxon>Lactobacillales</taxon>
        <taxon>Lactobacillaceae</taxon>
        <taxon>Fructilactobacillus</taxon>
    </lineage>
</organism>
<dbReference type="Gene3D" id="3.90.180.10">
    <property type="entry name" value="Medium-chain alcohol dehydrogenases, catalytic domain"/>
    <property type="match status" value="1"/>
</dbReference>
<dbReference type="EMBL" id="AYZI01000008">
    <property type="protein sequence ID" value="KRM90559.1"/>
    <property type="molecule type" value="Genomic_DNA"/>
</dbReference>
<dbReference type="CDD" id="cd05289">
    <property type="entry name" value="MDR_like_2"/>
    <property type="match status" value="1"/>
</dbReference>
<feature type="domain" description="Enoyl reductase (ER)" evidence="1">
    <location>
        <begin position="18"/>
        <end position="335"/>
    </location>
</feature>
<dbReference type="SUPFAM" id="SSF50129">
    <property type="entry name" value="GroES-like"/>
    <property type="match status" value="1"/>
</dbReference>
<dbReference type="InterPro" id="IPR050700">
    <property type="entry name" value="YIM1/Zinc_Alcohol_DH_Fams"/>
</dbReference>
<dbReference type="InterPro" id="IPR013154">
    <property type="entry name" value="ADH-like_N"/>
</dbReference>
<dbReference type="Gene3D" id="3.40.50.720">
    <property type="entry name" value="NAD(P)-binding Rossmann-like Domain"/>
    <property type="match status" value="1"/>
</dbReference>
<dbReference type="RefSeq" id="WP_100221820.1">
    <property type="nucleotide sequence ID" value="NZ_AYZI01000008.1"/>
</dbReference>